<keyword evidence="2" id="KW-1185">Reference proteome</keyword>
<dbReference type="RefSeq" id="WP_396677267.1">
    <property type="nucleotide sequence ID" value="NZ_JBIRPU010000003.1"/>
</dbReference>
<sequence>MVAEPDLDRIVGELRRIAEVLSDGVEGNVLQGTLLEVLLGTGELLKALAAGGNYRLHKASVLRRRGSARPR</sequence>
<dbReference type="Proteomes" id="UP001611075">
    <property type="component" value="Unassembled WGS sequence"/>
</dbReference>
<protein>
    <submittedName>
        <fullName evidence="1">Uncharacterized protein</fullName>
    </submittedName>
</protein>
<gene>
    <name evidence="1" type="ORF">ACH4OY_07545</name>
</gene>
<proteinExistence type="predicted"/>
<organism evidence="1 2">
    <name type="scientific">Micromonospora rubida</name>
    <dbReference type="NCBI Taxonomy" id="2697657"/>
    <lineage>
        <taxon>Bacteria</taxon>
        <taxon>Bacillati</taxon>
        <taxon>Actinomycetota</taxon>
        <taxon>Actinomycetes</taxon>
        <taxon>Micromonosporales</taxon>
        <taxon>Micromonosporaceae</taxon>
        <taxon>Micromonospora</taxon>
    </lineage>
</organism>
<evidence type="ECO:0000313" key="1">
    <source>
        <dbReference type="EMBL" id="MFI0792536.1"/>
    </source>
</evidence>
<evidence type="ECO:0000313" key="2">
    <source>
        <dbReference type="Proteomes" id="UP001611075"/>
    </source>
</evidence>
<accession>A0ABW7SI31</accession>
<reference evidence="1 2" key="1">
    <citation type="submission" date="2024-10" db="EMBL/GenBank/DDBJ databases">
        <title>The Natural Products Discovery Center: Release of the First 8490 Sequenced Strains for Exploring Actinobacteria Biosynthetic Diversity.</title>
        <authorList>
            <person name="Kalkreuter E."/>
            <person name="Kautsar S.A."/>
            <person name="Yang D."/>
            <person name="Bader C.D."/>
            <person name="Teijaro C.N."/>
            <person name="Fluegel L."/>
            <person name="Davis C.M."/>
            <person name="Simpson J.R."/>
            <person name="Lauterbach L."/>
            <person name="Steele A.D."/>
            <person name="Gui C."/>
            <person name="Meng S."/>
            <person name="Li G."/>
            <person name="Viehrig K."/>
            <person name="Ye F."/>
            <person name="Su P."/>
            <person name="Kiefer A.F."/>
            <person name="Nichols A."/>
            <person name="Cepeda A.J."/>
            <person name="Yan W."/>
            <person name="Fan B."/>
            <person name="Jiang Y."/>
            <person name="Adhikari A."/>
            <person name="Zheng C.-J."/>
            <person name="Schuster L."/>
            <person name="Cowan T.M."/>
            <person name="Smanski M.J."/>
            <person name="Chevrette M.G."/>
            <person name="De Carvalho L.P.S."/>
            <person name="Shen B."/>
        </authorList>
    </citation>
    <scope>NUCLEOTIDE SEQUENCE [LARGE SCALE GENOMIC DNA]</scope>
    <source>
        <strain evidence="1 2">NPDC021253</strain>
    </source>
</reference>
<name>A0ABW7SI31_9ACTN</name>
<comment type="caution">
    <text evidence="1">The sequence shown here is derived from an EMBL/GenBank/DDBJ whole genome shotgun (WGS) entry which is preliminary data.</text>
</comment>
<dbReference type="EMBL" id="JBIRPU010000003">
    <property type="protein sequence ID" value="MFI0792536.1"/>
    <property type="molecule type" value="Genomic_DNA"/>
</dbReference>